<proteinExistence type="predicted"/>
<reference evidence="2" key="1">
    <citation type="journal article" date="2015" name="Nat. Genet.">
        <title>The genome and transcriptome of the zoonotic hookworm Ancylostoma ceylanicum identify infection-specific gene families.</title>
        <authorList>
            <person name="Schwarz E.M."/>
            <person name="Hu Y."/>
            <person name="Antoshechkin I."/>
            <person name="Miller M.M."/>
            <person name="Sternberg P.W."/>
            <person name="Aroian R.V."/>
        </authorList>
    </citation>
    <scope>NUCLEOTIDE SEQUENCE</scope>
    <source>
        <strain evidence="2">HY135</strain>
    </source>
</reference>
<organism evidence="1 2">
    <name type="scientific">Ancylostoma ceylanicum</name>
    <dbReference type="NCBI Taxonomy" id="53326"/>
    <lineage>
        <taxon>Eukaryota</taxon>
        <taxon>Metazoa</taxon>
        <taxon>Ecdysozoa</taxon>
        <taxon>Nematoda</taxon>
        <taxon>Chromadorea</taxon>
        <taxon>Rhabditida</taxon>
        <taxon>Rhabditina</taxon>
        <taxon>Rhabditomorpha</taxon>
        <taxon>Strongyloidea</taxon>
        <taxon>Ancylostomatidae</taxon>
        <taxon>Ancylostomatinae</taxon>
        <taxon>Ancylostoma</taxon>
    </lineage>
</organism>
<dbReference type="AlphaFoldDB" id="A0A016V9J1"/>
<sequence length="152" mass="17515">MAAKYSMTGSILVKCCACCAFSTDDVVFRRVEDRGAFCRRKMYSFRIAALLLIVACREIHPAPFDWFFWDELFDTFLRPILKSTDAVALLEKLGDELCLNEEVGLLKSYIDSGTISASQKFSVFVCNALTQLFFSAKLWKMILIRRHWDVTW</sequence>
<dbReference type="EMBL" id="JARK01001351">
    <property type="protein sequence ID" value="EYC23672.1"/>
    <property type="molecule type" value="Genomic_DNA"/>
</dbReference>
<protein>
    <submittedName>
        <fullName evidence="1">Uncharacterized protein</fullName>
    </submittedName>
</protein>
<keyword evidence="2" id="KW-1185">Reference proteome</keyword>
<accession>A0A016V9J1</accession>
<name>A0A016V9J1_9BILA</name>
<evidence type="ECO:0000313" key="2">
    <source>
        <dbReference type="Proteomes" id="UP000024635"/>
    </source>
</evidence>
<dbReference type="Proteomes" id="UP000024635">
    <property type="component" value="Unassembled WGS sequence"/>
</dbReference>
<evidence type="ECO:0000313" key="1">
    <source>
        <dbReference type="EMBL" id="EYC23672.1"/>
    </source>
</evidence>
<gene>
    <name evidence="1" type="primary">Acey_s0015.g2777</name>
    <name evidence="1" type="ORF">Y032_0015g2777</name>
</gene>
<comment type="caution">
    <text evidence="1">The sequence shown here is derived from an EMBL/GenBank/DDBJ whole genome shotgun (WGS) entry which is preliminary data.</text>
</comment>